<accession>A0A2P8C822</accession>
<dbReference type="EC" id="2.8.3.10" evidence="1"/>
<dbReference type="GO" id="GO:0009346">
    <property type="term" value="C:ATP-independent citrate lyase complex"/>
    <property type="evidence" value="ECO:0007669"/>
    <property type="project" value="UniProtKB-UniRule"/>
</dbReference>
<evidence type="ECO:0000313" key="4">
    <source>
        <dbReference type="Proteomes" id="UP000240621"/>
    </source>
</evidence>
<organism evidence="3 4">
    <name type="scientific">Prolixibacter denitrificans</name>
    <dbReference type="NCBI Taxonomy" id="1541063"/>
    <lineage>
        <taxon>Bacteria</taxon>
        <taxon>Pseudomonadati</taxon>
        <taxon>Bacteroidota</taxon>
        <taxon>Bacteroidia</taxon>
        <taxon>Marinilabiliales</taxon>
        <taxon>Prolixibacteraceae</taxon>
        <taxon>Prolixibacter</taxon>
    </lineage>
</organism>
<keyword evidence="1 3" id="KW-0456">Lyase</keyword>
<dbReference type="GO" id="GO:0008814">
    <property type="term" value="F:citrate CoA-transferase activity"/>
    <property type="evidence" value="ECO:0007669"/>
    <property type="project" value="UniProtKB-UniRule"/>
</dbReference>
<evidence type="ECO:0000313" key="3">
    <source>
        <dbReference type="EMBL" id="PSK81087.1"/>
    </source>
</evidence>
<dbReference type="Pfam" id="PF04223">
    <property type="entry name" value="CitF"/>
    <property type="match status" value="1"/>
</dbReference>
<gene>
    <name evidence="3" type="ORF">CLV93_11164</name>
    <name evidence="2" type="ORF">JCM18694_24500</name>
</gene>
<dbReference type="PANTHER" id="PTHR40596">
    <property type="entry name" value="CITRATE LYASE ALPHA CHAIN"/>
    <property type="match status" value="1"/>
</dbReference>
<dbReference type="GO" id="GO:0008815">
    <property type="term" value="F:citrate (pro-3S)-lyase activity"/>
    <property type="evidence" value="ECO:0007669"/>
    <property type="project" value="UniProtKB-UniRule"/>
</dbReference>
<proteinExistence type="predicted"/>
<dbReference type="PIRSF" id="PIRSF009451">
    <property type="entry name" value="Citrt_lyas_alpha"/>
    <property type="match status" value="1"/>
</dbReference>
<dbReference type="InterPro" id="IPR037171">
    <property type="entry name" value="NagB/RpiA_transferase-like"/>
</dbReference>
<keyword evidence="1 3" id="KW-0808">Transferase</keyword>
<dbReference type="SUPFAM" id="SSF100950">
    <property type="entry name" value="NagB/RpiA/CoA transferase-like"/>
    <property type="match status" value="2"/>
</dbReference>
<dbReference type="GO" id="GO:0006084">
    <property type="term" value="P:acetyl-CoA metabolic process"/>
    <property type="evidence" value="ECO:0007669"/>
    <property type="project" value="UniProtKB-UniRule"/>
</dbReference>
<reference evidence="2 5" key="2">
    <citation type="submission" date="2019-10" db="EMBL/GenBank/DDBJ databases">
        <title>Prolixibacter strains distinguished by the presence of nitrate reductase genes were adept at nitrate-dependent anaerobic corrosion of metallic iron and carbon steel.</title>
        <authorList>
            <person name="Iino T."/>
            <person name="Shono N."/>
            <person name="Ito K."/>
            <person name="Nakamura R."/>
            <person name="Sueoka K."/>
            <person name="Harayama S."/>
            <person name="Ohkuma M."/>
        </authorList>
    </citation>
    <scope>NUCLEOTIDE SEQUENCE [LARGE SCALE GENOMIC DNA]</scope>
    <source>
        <strain evidence="2 5">MIC1-1</strain>
    </source>
</reference>
<dbReference type="AlphaFoldDB" id="A0A2P8C822"/>
<comment type="subcellular location">
    <subcellularLocation>
        <location evidence="1">Cytoplasm</location>
    </subcellularLocation>
</comment>
<reference evidence="3 4" key="1">
    <citation type="submission" date="2018-03" db="EMBL/GenBank/DDBJ databases">
        <title>Genomic Encyclopedia of Archaeal and Bacterial Type Strains, Phase II (KMG-II): from individual species to whole genera.</title>
        <authorList>
            <person name="Goeker M."/>
        </authorList>
    </citation>
    <scope>NUCLEOTIDE SEQUENCE [LARGE SCALE GENOMIC DNA]</scope>
    <source>
        <strain evidence="3 4">DSM 27267</strain>
    </source>
</reference>
<dbReference type="InterPro" id="IPR006472">
    <property type="entry name" value="Citrate_lyase_asu"/>
</dbReference>
<dbReference type="GO" id="GO:0005737">
    <property type="term" value="C:cytoplasm"/>
    <property type="evidence" value="ECO:0007669"/>
    <property type="project" value="UniProtKB-SubCell"/>
</dbReference>
<keyword evidence="1" id="KW-0963">Cytoplasm</keyword>
<dbReference type="Gene3D" id="3.40.1080.10">
    <property type="entry name" value="Glutaconate Coenzyme A-transferase"/>
    <property type="match status" value="2"/>
</dbReference>
<dbReference type="NCBIfam" id="TIGR01584">
    <property type="entry name" value="citF"/>
    <property type="match status" value="1"/>
</dbReference>
<dbReference type="EC" id="4.1.3.6" evidence="1"/>
<keyword evidence="5" id="KW-1185">Reference proteome</keyword>
<dbReference type="Proteomes" id="UP000240621">
    <property type="component" value="Unassembled WGS sequence"/>
</dbReference>
<comment type="catalytic activity">
    <reaction evidence="1">
        <text>citrate = oxaloacetate + acetate</text>
        <dbReference type="Rhea" id="RHEA:10760"/>
        <dbReference type="ChEBI" id="CHEBI:16452"/>
        <dbReference type="ChEBI" id="CHEBI:16947"/>
        <dbReference type="ChEBI" id="CHEBI:30089"/>
        <dbReference type="EC" id="4.1.3.6"/>
    </reaction>
</comment>
<evidence type="ECO:0000313" key="2">
    <source>
        <dbReference type="EMBL" id="GET22204.1"/>
    </source>
</evidence>
<dbReference type="EMBL" id="BLAU01000001">
    <property type="protein sequence ID" value="GET22204.1"/>
    <property type="molecule type" value="Genomic_DNA"/>
</dbReference>
<dbReference type="PANTHER" id="PTHR40596:SF1">
    <property type="entry name" value="CITRATE LYASE ALPHA CHAIN"/>
    <property type="match status" value="1"/>
</dbReference>
<evidence type="ECO:0000256" key="1">
    <source>
        <dbReference type="PIRNR" id="PIRNR009451"/>
    </source>
</evidence>
<protein>
    <recommendedName>
        <fullName evidence="1">Citrate lyase alpha chain</fullName>
        <shortName evidence="1">Citrase alpha chain</shortName>
        <ecNumber evidence="1">2.8.3.10</ecNumber>
        <ecNumber evidence="1">4.1.3.6</ecNumber>
    </recommendedName>
    <alternativeName>
        <fullName evidence="1">Citrate (pro-3S)-lyase alpha chain</fullName>
    </alternativeName>
    <alternativeName>
        <fullName evidence="1">Citrate CoA-transferase subunit</fullName>
    </alternativeName>
</protein>
<dbReference type="Proteomes" id="UP000396862">
    <property type="component" value="Unassembled WGS sequence"/>
</dbReference>
<name>A0A2P8C822_9BACT</name>
<evidence type="ECO:0000313" key="5">
    <source>
        <dbReference type="Proteomes" id="UP000396862"/>
    </source>
</evidence>
<comment type="caution">
    <text evidence="3">The sequence shown here is derived from an EMBL/GenBank/DDBJ whole genome shotgun (WGS) entry which is preliminary data.</text>
</comment>
<dbReference type="EMBL" id="PYGC01000011">
    <property type="protein sequence ID" value="PSK81087.1"/>
    <property type="molecule type" value="Genomic_DNA"/>
</dbReference>
<sequence>MNEDLIYNAVGRLVPSEINGELVVPFMGVGKYRPEGTKHASVIPTNADYPADGNKQVASLKEALVKAGLKDGMTISTHHHFRDGDLVANMVFDVVKELGVKDIRWYPSASFPCHAHLIPYLEDGTISHIEGSMNGPLGRFCSEGKMKKTAVLRSHGGRYQAVQDGEVKIDIAVIGAACADPFGNANGLNGPSASGLLGFALADSQYADKVVVVTDNMVPFPCVPWQIQGNYVDYTVEVEKIGIPEKIVSGTTQITKSPDRLLIAEMTAKFCEATGIIRDGFSFQAGAGGTALSIGIYFGEIMRRKGIKARFARGGSNKYLVEMLEEGLVEYILDGQTFDLEGVRSMRDNPNHTWTSPFTSYNYHSKGNFAGLVDVVILGATEVDVNFNANVVTHSDGRLLHGLGGWQNCLFSKTVILPVPLFRDRIPVIVDEVTTLCGPGELIDVIATERGIAINPLRKDLIEKAKDSGLPIRTIEELKEEAERICGKPKKPVFTDKIIAAIKWVDGTVIDVVRQVEEKKTEN</sequence>
<dbReference type="RefSeq" id="WP_174821604.1">
    <property type="nucleotide sequence ID" value="NZ_PYGC01000011.1"/>
</dbReference>
<comment type="catalytic activity">
    <reaction evidence="1">
        <text>citrate + acetyl-CoA = (3S)-citryl-CoA + acetate</text>
        <dbReference type="Rhea" id="RHEA:19405"/>
        <dbReference type="ChEBI" id="CHEBI:16947"/>
        <dbReference type="ChEBI" id="CHEBI:30089"/>
        <dbReference type="ChEBI" id="CHEBI:57288"/>
        <dbReference type="ChEBI" id="CHEBI:57321"/>
        <dbReference type="EC" id="2.8.3.10"/>
    </reaction>
</comment>